<evidence type="ECO:0000313" key="6">
    <source>
        <dbReference type="Proteomes" id="UP000681035"/>
    </source>
</evidence>
<sequence length="180" mass="19797">MTEWIECTLDKLGEIVGGATPSTKCEDYYGGSIPWITPKDLSSFKGRYITSGERNITEKGLASCSAQMMPKDAVLFTSRAPIGYVAIASQSVCTNQGFKSIVVNEKADPLFVYYLLKYNKDAIEAMGSGTTFKEVSGKTMRAVKVRIPLDVSYQNRIAAVLDSLDTKIENNERINDNLEA</sequence>
<proteinExistence type="inferred from homology"/>
<dbReference type="InterPro" id="IPR044946">
    <property type="entry name" value="Restrct_endonuc_typeI_TRD_sf"/>
</dbReference>
<feature type="domain" description="Type I restriction modification DNA specificity" evidence="4">
    <location>
        <begin position="2"/>
        <end position="179"/>
    </location>
</feature>
<dbReference type="InterPro" id="IPR052021">
    <property type="entry name" value="Type-I_RS_S_subunit"/>
</dbReference>
<dbReference type="CDD" id="cd17273">
    <property type="entry name" value="RMtype1_S_EcoJA69PI-TRD1-CR1_like"/>
    <property type="match status" value="1"/>
</dbReference>
<dbReference type="Proteomes" id="UP000681035">
    <property type="component" value="Chromosome"/>
</dbReference>
<dbReference type="SUPFAM" id="SSF116734">
    <property type="entry name" value="DNA methylase specificity domain"/>
    <property type="match status" value="1"/>
</dbReference>
<reference evidence="5" key="1">
    <citation type="submission" date="2020-09" db="EMBL/GenBank/DDBJ databases">
        <title>New species isolated from human feces.</title>
        <authorList>
            <person name="Kitahara M."/>
            <person name="Shigeno Y."/>
            <person name="Shime M."/>
            <person name="Matsumoto Y."/>
            <person name="Nakamura S."/>
            <person name="Motooka D."/>
            <person name="Fukuoka S."/>
            <person name="Nishikawa H."/>
            <person name="Benno Y."/>
        </authorList>
    </citation>
    <scope>NUCLEOTIDE SEQUENCE</scope>
    <source>
        <strain evidence="5">MM50</strain>
    </source>
</reference>
<dbReference type="GO" id="GO:0009307">
    <property type="term" value="P:DNA restriction-modification system"/>
    <property type="evidence" value="ECO:0007669"/>
    <property type="project" value="UniProtKB-KW"/>
</dbReference>
<comment type="similarity">
    <text evidence="1">Belongs to the type-I restriction system S methylase family.</text>
</comment>
<dbReference type="REBASE" id="487118">
    <property type="entry name" value="S2.OspMM50ORF4530P"/>
</dbReference>
<dbReference type="Gene3D" id="3.90.220.20">
    <property type="entry name" value="DNA methylase specificity domains"/>
    <property type="match status" value="1"/>
</dbReference>
<dbReference type="AlphaFoldDB" id="A0A810Q365"/>
<evidence type="ECO:0000256" key="3">
    <source>
        <dbReference type="ARBA" id="ARBA00023125"/>
    </source>
</evidence>
<dbReference type="EMBL" id="AP023418">
    <property type="protein sequence ID" value="BCK80687.1"/>
    <property type="molecule type" value="Genomic_DNA"/>
</dbReference>
<dbReference type="Pfam" id="PF01420">
    <property type="entry name" value="Methylase_S"/>
    <property type="match status" value="1"/>
</dbReference>
<evidence type="ECO:0000259" key="4">
    <source>
        <dbReference type="Pfam" id="PF01420"/>
    </source>
</evidence>
<dbReference type="KEGG" id="vcop:MM50RIKEN_04500"/>
<protein>
    <recommendedName>
        <fullName evidence="4">Type I restriction modification DNA specificity domain-containing protein</fullName>
    </recommendedName>
</protein>
<dbReference type="GO" id="GO:0003677">
    <property type="term" value="F:DNA binding"/>
    <property type="evidence" value="ECO:0007669"/>
    <property type="project" value="UniProtKB-KW"/>
</dbReference>
<keyword evidence="3" id="KW-0238">DNA-binding</keyword>
<name>A0A810Q365_9FIRM</name>
<organism evidence="5 6">
    <name type="scientific">Vescimonas coprocola</name>
    <dbReference type="NCBI Taxonomy" id="2714355"/>
    <lineage>
        <taxon>Bacteria</taxon>
        <taxon>Bacillati</taxon>
        <taxon>Bacillota</taxon>
        <taxon>Clostridia</taxon>
        <taxon>Eubacteriales</taxon>
        <taxon>Oscillospiraceae</taxon>
        <taxon>Vescimonas</taxon>
    </lineage>
</organism>
<keyword evidence="6" id="KW-1185">Reference proteome</keyword>
<evidence type="ECO:0000313" key="5">
    <source>
        <dbReference type="EMBL" id="BCK80687.1"/>
    </source>
</evidence>
<dbReference type="RefSeq" id="WP_213541577.1">
    <property type="nucleotide sequence ID" value="NZ_AP023418.1"/>
</dbReference>
<evidence type="ECO:0000256" key="1">
    <source>
        <dbReference type="ARBA" id="ARBA00010923"/>
    </source>
</evidence>
<evidence type="ECO:0000256" key="2">
    <source>
        <dbReference type="ARBA" id="ARBA00022747"/>
    </source>
</evidence>
<dbReference type="PANTHER" id="PTHR30408">
    <property type="entry name" value="TYPE-1 RESTRICTION ENZYME ECOKI SPECIFICITY PROTEIN"/>
    <property type="match status" value="1"/>
</dbReference>
<dbReference type="InterPro" id="IPR000055">
    <property type="entry name" value="Restrct_endonuc_typeI_TRD"/>
</dbReference>
<keyword evidence="2" id="KW-0680">Restriction system</keyword>
<dbReference type="PANTHER" id="PTHR30408:SF13">
    <property type="entry name" value="TYPE I RESTRICTION ENZYME HINDI SPECIFICITY SUBUNIT"/>
    <property type="match status" value="1"/>
</dbReference>
<gene>
    <name evidence="5" type="ORF">MM50RIKEN_04500</name>
</gene>
<accession>A0A810Q365</accession>